<evidence type="ECO:0000259" key="2">
    <source>
        <dbReference type="PROSITE" id="PS50172"/>
    </source>
</evidence>
<feature type="domain" description="BRCT" evidence="2">
    <location>
        <begin position="197"/>
        <end position="287"/>
    </location>
</feature>
<evidence type="ECO:0000313" key="4">
    <source>
        <dbReference type="Proteomes" id="UP000281549"/>
    </source>
</evidence>
<dbReference type="GO" id="GO:0006310">
    <property type="term" value="P:DNA recombination"/>
    <property type="evidence" value="ECO:0007669"/>
    <property type="project" value="UniProtKB-KW"/>
</dbReference>
<dbReference type="InterPro" id="IPR029710">
    <property type="entry name" value="LIG4"/>
</dbReference>
<evidence type="ECO:0000256" key="1">
    <source>
        <dbReference type="ARBA" id="ARBA00023172"/>
    </source>
</evidence>
<dbReference type="InterPro" id="IPR001357">
    <property type="entry name" value="BRCT_dom"/>
</dbReference>
<dbReference type="GO" id="GO:0032807">
    <property type="term" value="C:DNA ligase IV complex"/>
    <property type="evidence" value="ECO:0007669"/>
    <property type="project" value="TreeGrafter"/>
</dbReference>
<dbReference type="EMBL" id="ML006957">
    <property type="protein sequence ID" value="RKP16124.1"/>
    <property type="molecule type" value="Genomic_DNA"/>
</dbReference>
<dbReference type="PROSITE" id="PS50172">
    <property type="entry name" value="BRCT"/>
    <property type="match status" value="1"/>
</dbReference>
<dbReference type="GO" id="GO:0003677">
    <property type="term" value="F:DNA binding"/>
    <property type="evidence" value="ECO:0007669"/>
    <property type="project" value="InterPro"/>
</dbReference>
<dbReference type="Proteomes" id="UP000281549">
    <property type="component" value="Unassembled WGS sequence"/>
</dbReference>
<dbReference type="PANTHER" id="PTHR45997:SF1">
    <property type="entry name" value="DNA LIGASE 4"/>
    <property type="match status" value="1"/>
</dbReference>
<name>A0A4P9YAZ5_ROZAC</name>
<dbReference type="GO" id="GO:0003910">
    <property type="term" value="F:DNA ligase (ATP) activity"/>
    <property type="evidence" value="ECO:0007669"/>
    <property type="project" value="InterPro"/>
</dbReference>
<dbReference type="GO" id="GO:0006303">
    <property type="term" value="P:double-strand break repair via nonhomologous end joining"/>
    <property type="evidence" value="ECO:0007669"/>
    <property type="project" value="TreeGrafter"/>
</dbReference>
<dbReference type="Gene3D" id="3.40.50.10190">
    <property type="entry name" value="BRCT domain"/>
    <property type="match status" value="1"/>
</dbReference>
<dbReference type="InterPro" id="IPR012309">
    <property type="entry name" value="DNA_ligase_ATP-dep_C"/>
</dbReference>
<dbReference type="GO" id="GO:0005524">
    <property type="term" value="F:ATP binding"/>
    <property type="evidence" value="ECO:0007669"/>
    <property type="project" value="InterPro"/>
</dbReference>
<dbReference type="InterPro" id="IPR036420">
    <property type="entry name" value="BRCT_dom_sf"/>
</dbReference>
<dbReference type="Pfam" id="PF04679">
    <property type="entry name" value="DNA_ligase_A_C"/>
    <property type="match status" value="1"/>
</dbReference>
<reference evidence="4" key="1">
    <citation type="journal article" date="2018" name="Nat. Microbiol.">
        <title>Leveraging single-cell genomics to expand the fungal tree of life.</title>
        <authorList>
            <person name="Ahrendt S.R."/>
            <person name="Quandt C.A."/>
            <person name="Ciobanu D."/>
            <person name="Clum A."/>
            <person name="Salamov A."/>
            <person name="Andreopoulos B."/>
            <person name="Cheng J.F."/>
            <person name="Woyke T."/>
            <person name="Pelin A."/>
            <person name="Henrissat B."/>
            <person name="Reynolds N.K."/>
            <person name="Benny G.L."/>
            <person name="Smith M.E."/>
            <person name="James T.Y."/>
            <person name="Grigoriev I.V."/>
        </authorList>
    </citation>
    <scope>NUCLEOTIDE SEQUENCE [LARGE SCALE GENOMIC DNA]</scope>
    <source>
        <strain evidence="4">CSF55</strain>
    </source>
</reference>
<dbReference type="InterPro" id="IPR012340">
    <property type="entry name" value="NA-bd_OB-fold"/>
</dbReference>
<keyword evidence="1" id="KW-0233">DNA recombination</keyword>
<protein>
    <recommendedName>
        <fullName evidence="2">BRCT domain-containing protein</fullName>
    </recommendedName>
</protein>
<dbReference type="Gene3D" id="2.40.50.140">
    <property type="entry name" value="Nucleic acid-binding proteins"/>
    <property type="match status" value="1"/>
</dbReference>
<organism evidence="3 4">
    <name type="scientific">Rozella allomycis (strain CSF55)</name>
    <dbReference type="NCBI Taxonomy" id="988480"/>
    <lineage>
        <taxon>Eukaryota</taxon>
        <taxon>Fungi</taxon>
        <taxon>Fungi incertae sedis</taxon>
        <taxon>Cryptomycota</taxon>
        <taxon>Cryptomycota incertae sedis</taxon>
        <taxon>Rozella</taxon>
    </lineage>
</organism>
<proteinExistence type="predicted"/>
<dbReference type="SMART" id="SM00292">
    <property type="entry name" value="BRCT"/>
    <property type="match status" value="1"/>
</dbReference>
<accession>A0A4P9YAZ5</accession>
<evidence type="ECO:0000313" key="3">
    <source>
        <dbReference type="EMBL" id="RKP16124.1"/>
    </source>
</evidence>
<sequence>MEGLQDDLDVLLVGAYFGKRNPGQVSTFMCAILNNSADLEPKFLSFCKIGSGYSFEQLADIRNRILPFAKPFNPSNCPTWFSLAPPSREKPDLIISIYKDCPVITVKATQIVESTQYACGYTLRFPRFVGIREDKKYVDCMTLSEMNHLRQLAEGRLALKSLQNYSSLGGMKRKRKTVKKPTVSSLYVSADVKDVKQVGSFFSNKEFCVFHGDEKIEKNQLEILIAKFGGSLTQNPSSDTFCIISGKPNGLKEKSFIVDGRFNIARIDWVFKCIEEKRLIPFKPSFMIFANKETLQSFRNLVDCYGDSYTEPVTVEEFKELISKIDISKLSYNVEETVKEFKNRYLNKFE</sequence>
<dbReference type="PANTHER" id="PTHR45997">
    <property type="entry name" value="DNA LIGASE 4"/>
    <property type="match status" value="1"/>
</dbReference>
<dbReference type="SUPFAM" id="SSF50249">
    <property type="entry name" value="Nucleic acid-binding proteins"/>
    <property type="match status" value="1"/>
</dbReference>
<dbReference type="Pfam" id="PF00533">
    <property type="entry name" value="BRCT"/>
    <property type="match status" value="1"/>
</dbReference>
<dbReference type="SUPFAM" id="SSF52113">
    <property type="entry name" value="BRCT domain"/>
    <property type="match status" value="1"/>
</dbReference>
<dbReference type="CDD" id="cd07968">
    <property type="entry name" value="OBF_DNA_ligase_IV"/>
    <property type="match status" value="1"/>
</dbReference>
<dbReference type="GO" id="GO:0006297">
    <property type="term" value="P:nucleotide-excision repair, DNA gap filling"/>
    <property type="evidence" value="ECO:0007669"/>
    <property type="project" value="TreeGrafter"/>
</dbReference>
<gene>
    <name evidence="3" type="ORF">ROZALSC1DRAFT_31798</name>
</gene>
<dbReference type="AlphaFoldDB" id="A0A4P9YAZ5"/>